<dbReference type="AlphaFoldDB" id="A0A1Y1IR94"/>
<keyword evidence="3" id="KW-1185">Reference proteome</keyword>
<name>A0A1Y1IR94_KLENI</name>
<dbReference type="Proteomes" id="UP000054558">
    <property type="component" value="Unassembled WGS sequence"/>
</dbReference>
<organism evidence="2 3">
    <name type="scientific">Klebsormidium nitens</name>
    <name type="common">Green alga</name>
    <name type="synonym">Ulothrix nitens</name>
    <dbReference type="NCBI Taxonomy" id="105231"/>
    <lineage>
        <taxon>Eukaryota</taxon>
        <taxon>Viridiplantae</taxon>
        <taxon>Streptophyta</taxon>
        <taxon>Klebsormidiophyceae</taxon>
        <taxon>Klebsormidiales</taxon>
        <taxon>Klebsormidiaceae</taxon>
        <taxon>Klebsormidium</taxon>
    </lineage>
</organism>
<accession>A0A1Y1IR94</accession>
<feature type="compositionally biased region" description="Basic and acidic residues" evidence="1">
    <location>
        <begin position="92"/>
        <end position="102"/>
    </location>
</feature>
<dbReference type="EMBL" id="DF238465">
    <property type="protein sequence ID" value="GAQ93425.1"/>
    <property type="molecule type" value="Genomic_DNA"/>
</dbReference>
<evidence type="ECO:0000256" key="1">
    <source>
        <dbReference type="SAM" id="MobiDB-lite"/>
    </source>
</evidence>
<gene>
    <name evidence="2" type="ORF">KFL_015160020</name>
</gene>
<proteinExistence type="predicted"/>
<protein>
    <submittedName>
        <fullName evidence="2">Uncharacterized protein</fullName>
    </submittedName>
</protein>
<reference evidence="2 3" key="1">
    <citation type="journal article" date="2014" name="Nat. Commun.">
        <title>Klebsormidium flaccidum genome reveals primary factors for plant terrestrial adaptation.</title>
        <authorList>
            <person name="Hori K."/>
            <person name="Maruyama F."/>
            <person name="Fujisawa T."/>
            <person name="Togashi T."/>
            <person name="Yamamoto N."/>
            <person name="Seo M."/>
            <person name="Sato S."/>
            <person name="Yamada T."/>
            <person name="Mori H."/>
            <person name="Tajima N."/>
            <person name="Moriyama T."/>
            <person name="Ikeuchi M."/>
            <person name="Watanabe M."/>
            <person name="Wada H."/>
            <person name="Kobayashi K."/>
            <person name="Saito M."/>
            <person name="Masuda T."/>
            <person name="Sasaki-Sekimoto Y."/>
            <person name="Mashiguchi K."/>
            <person name="Awai K."/>
            <person name="Shimojima M."/>
            <person name="Masuda S."/>
            <person name="Iwai M."/>
            <person name="Nobusawa T."/>
            <person name="Narise T."/>
            <person name="Kondo S."/>
            <person name="Saito H."/>
            <person name="Sato R."/>
            <person name="Murakawa M."/>
            <person name="Ihara Y."/>
            <person name="Oshima-Yamada Y."/>
            <person name="Ohtaka K."/>
            <person name="Satoh M."/>
            <person name="Sonobe K."/>
            <person name="Ishii M."/>
            <person name="Ohtani R."/>
            <person name="Kanamori-Sato M."/>
            <person name="Honoki R."/>
            <person name="Miyazaki D."/>
            <person name="Mochizuki H."/>
            <person name="Umetsu J."/>
            <person name="Higashi K."/>
            <person name="Shibata D."/>
            <person name="Kamiya Y."/>
            <person name="Sato N."/>
            <person name="Nakamura Y."/>
            <person name="Tabata S."/>
            <person name="Ida S."/>
            <person name="Kurokawa K."/>
            <person name="Ohta H."/>
        </authorList>
    </citation>
    <scope>NUCLEOTIDE SEQUENCE [LARGE SCALE GENOMIC DNA]</scope>
    <source>
        <strain evidence="2 3">NIES-2285</strain>
    </source>
</reference>
<sequence length="115" mass="12853">MSKHLTYIVCPDGKHKNKLQIIKECEKAEHSHHGLPVGYKIVADELNAGDIPSALQTQADEDVHYQETFHVRRIQQHTQVGDDGIVTFDVRDDMQTAKRQERAGPSAESGGHKNA</sequence>
<evidence type="ECO:0000313" key="2">
    <source>
        <dbReference type="EMBL" id="GAQ93425.1"/>
    </source>
</evidence>
<feature type="region of interest" description="Disordered" evidence="1">
    <location>
        <begin position="92"/>
        <end position="115"/>
    </location>
</feature>
<evidence type="ECO:0000313" key="3">
    <source>
        <dbReference type="Proteomes" id="UP000054558"/>
    </source>
</evidence>